<evidence type="ECO:0000256" key="1">
    <source>
        <dbReference type="SAM" id="MobiDB-lite"/>
    </source>
</evidence>
<evidence type="ECO:0000313" key="3">
    <source>
        <dbReference type="EMBL" id="KAH7272451.1"/>
    </source>
</evidence>
<keyword evidence="4" id="KW-1185">Reference proteome</keyword>
<evidence type="ECO:0000313" key="4">
    <source>
        <dbReference type="Proteomes" id="UP000736672"/>
    </source>
</evidence>
<feature type="compositionally biased region" description="Polar residues" evidence="1">
    <location>
        <begin position="86"/>
        <end position="95"/>
    </location>
</feature>
<accession>A0A9P9RAK1</accession>
<dbReference type="AlphaFoldDB" id="A0A9P9RAK1"/>
<name>A0A9P9RAK1_FUSSL</name>
<feature type="region of interest" description="Disordered" evidence="1">
    <location>
        <begin position="36"/>
        <end position="133"/>
    </location>
</feature>
<feature type="signal peptide" evidence="2">
    <location>
        <begin position="1"/>
        <end position="30"/>
    </location>
</feature>
<keyword evidence="2" id="KW-0732">Signal</keyword>
<dbReference type="EMBL" id="JAGTJS010000003">
    <property type="protein sequence ID" value="KAH7272451.1"/>
    <property type="molecule type" value="Genomic_DNA"/>
</dbReference>
<comment type="caution">
    <text evidence="3">The sequence shown here is derived from an EMBL/GenBank/DDBJ whole genome shotgun (WGS) entry which is preliminary data.</text>
</comment>
<gene>
    <name evidence="3" type="ORF">B0J15DRAFT_521356</name>
</gene>
<feature type="chain" id="PRO_5040394500" evidence="2">
    <location>
        <begin position="31"/>
        <end position="176"/>
    </location>
</feature>
<evidence type="ECO:0000256" key="2">
    <source>
        <dbReference type="SAM" id="SignalP"/>
    </source>
</evidence>
<reference evidence="3" key="1">
    <citation type="journal article" date="2021" name="Nat. Commun.">
        <title>Genetic determinants of endophytism in the Arabidopsis root mycobiome.</title>
        <authorList>
            <person name="Mesny F."/>
            <person name="Miyauchi S."/>
            <person name="Thiergart T."/>
            <person name="Pickel B."/>
            <person name="Atanasova L."/>
            <person name="Karlsson M."/>
            <person name="Huettel B."/>
            <person name="Barry K.W."/>
            <person name="Haridas S."/>
            <person name="Chen C."/>
            <person name="Bauer D."/>
            <person name="Andreopoulos W."/>
            <person name="Pangilinan J."/>
            <person name="LaButti K."/>
            <person name="Riley R."/>
            <person name="Lipzen A."/>
            <person name="Clum A."/>
            <person name="Drula E."/>
            <person name="Henrissat B."/>
            <person name="Kohler A."/>
            <person name="Grigoriev I.V."/>
            <person name="Martin F.M."/>
            <person name="Hacquard S."/>
        </authorList>
    </citation>
    <scope>NUCLEOTIDE SEQUENCE</scope>
    <source>
        <strain evidence="3">FSSC 5 MPI-SDFR-AT-0091</strain>
    </source>
</reference>
<sequence length="176" mass="19212">MTPKAMRPTLSLLTTQLLLILDSLPRRSIAARIDRPLPPLRRGGRTTRTAAPTEMMRPSPERLSKSSDSTRTMNHARPSVPRNRRSWQNFCTQSRGGYGMQPQEDAEGEGNNCVDESSDAAQGSGSGDGIDESWVFPRTEATVVPLTGSGMSECNLGTERNQQVLPSSRATFIHAS</sequence>
<dbReference type="Proteomes" id="UP000736672">
    <property type="component" value="Unassembled WGS sequence"/>
</dbReference>
<protein>
    <submittedName>
        <fullName evidence="3">Uncharacterized protein</fullName>
    </submittedName>
</protein>
<organism evidence="3 4">
    <name type="scientific">Fusarium solani</name>
    <name type="common">Filamentous fungus</name>
    <dbReference type="NCBI Taxonomy" id="169388"/>
    <lineage>
        <taxon>Eukaryota</taxon>
        <taxon>Fungi</taxon>
        <taxon>Dikarya</taxon>
        <taxon>Ascomycota</taxon>
        <taxon>Pezizomycotina</taxon>
        <taxon>Sordariomycetes</taxon>
        <taxon>Hypocreomycetidae</taxon>
        <taxon>Hypocreales</taxon>
        <taxon>Nectriaceae</taxon>
        <taxon>Fusarium</taxon>
        <taxon>Fusarium solani species complex</taxon>
    </lineage>
</organism>
<proteinExistence type="predicted"/>